<comment type="caution">
    <text evidence="2">The sequence shown here is derived from an EMBL/GenBank/DDBJ whole genome shotgun (WGS) entry which is preliminary data.</text>
</comment>
<dbReference type="InterPro" id="IPR045032">
    <property type="entry name" value="PEL"/>
</dbReference>
<dbReference type="Proteomes" id="UP001152484">
    <property type="component" value="Unassembled WGS sequence"/>
</dbReference>
<keyword evidence="3" id="KW-1185">Reference proteome</keyword>
<dbReference type="PRINTS" id="PR00807">
    <property type="entry name" value="AMBALLERGEN"/>
</dbReference>
<organism evidence="2 3">
    <name type="scientific">Cuscuta europaea</name>
    <name type="common">European dodder</name>
    <dbReference type="NCBI Taxonomy" id="41803"/>
    <lineage>
        <taxon>Eukaryota</taxon>
        <taxon>Viridiplantae</taxon>
        <taxon>Streptophyta</taxon>
        <taxon>Embryophyta</taxon>
        <taxon>Tracheophyta</taxon>
        <taxon>Spermatophyta</taxon>
        <taxon>Magnoliopsida</taxon>
        <taxon>eudicotyledons</taxon>
        <taxon>Gunneridae</taxon>
        <taxon>Pentapetalae</taxon>
        <taxon>asterids</taxon>
        <taxon>lamiids</taxon>
        <taxon>Solanales</taxon>
        <taxon>Convolvulaceae</taxon>
        <taxon>Cuscuteae</taxon>
        <taxon>Cuscuta</taxon>
        <taxon>Cuscuta subgen. Cuscuta</taxon>
    </lineage>
</organism>
<gene>
    <name evidence="2" type="ORF">CEURO_LOCUS9488</name>
</gene>
<evidence type="ECO:0000256" key="1">
    <source>
        <dbReference type="ARBA" id="ARBA00022729"/>
    </source>
</evidence>
<dbReference type="OrthoDB" id="1581485at2759"/>
<dbReference type="InterPro" id="IPR011050">
    <property type="entry name" value="Pectin_lyase_fold/virulence"/>
</dbReference>
<protein>
    <recommendedName>
        <fullName evidence="4">Pectate lyase</fullName>
    </recommendedName>
</protein>
<keyword evidence="1" id="KW-0732">Signal</keyword>
<dbReference type="EMBL" id="CAMAPE010000019">
    <property type="protein sequence ID" value="CAH9086130.1"/>
    <property type="molecule type" value="Genomic_DNA"/>
</dbReference>
<dbReference type="GO" id="GO:0030570">
    <property type="term" value="F:pectate lyase activity"/>
    <property type="evidence" value="ECO:0007669"/>
    <property type="project" value="InterPro"/>
</dbReference>
<accession>A0A9P0Z3N6</accession>
<dbReference type="Gene3D" id="2.160.20.10">
    <property type="entry name" value="Single-stranded right-handed beta-helix, Pectin lyase-like"/>
    <property type="match status" value="1"/>
</dbReference>
<reference evidence="2" key="1">
    <citation type="submission" date="2022-07" db="EMBL/GenBank/DDBJ databases">
        <authorList>
            <person name="Macas J."/>
            <person name="Novak P."/>
            <person name="Neumann P."/>
        </authorList>
    </citation>
    <scope>NUCLEOTIDE SEQUENCE</scope>
</reference>
<dbReference type="InterPro" id="IPR018082">
    <property type="entry name" value="AmbAllergen"/>
</dbReference>
<sequence>MPRGRHGYFHVVNNEYIRWAEYTMGGSASPTINSQGNRFVAPDAERLKKVTKRDVSDNVDTSGWNWRTKGDVMENGAYFNASGKQGESTYSKASSVIVMPFSTSLTQNAGTPHCNQRNCN</sequence>
<proteinExistence type="predicted"/>
<name>A0A9P0Z3N6_CUSEU</name>
<dbReference type="PANTHER" id="PTHR31683:SF18">
    <property type="entry name" value="PECTATE LYASE 21-RELATED"/>
    <property type="match status" value="1"/>
</dbReference>
<dbReference type="AlphaFoldDB" id="A0A9P0Z3N6"/>
<dbReference type="SUPFAM" id="SSF51126">
    <property type="entry name" value="Pectin lyase-like"/>
    <property type="match status" value="1"/>
</dbReference>
<dbReference type="InterPro" id="IPR012334">
    <property type="entry name" value="Pectin_lyas_fold"/>
</dbReference>
<evidence type="ECO:0000313" key="3">
    <source>
        <dbReference type="Proteomes" id="UP001152484"/>
    </source>
</evidence>
<dbReference type="PANTHER" id="PTHR31683">
    <property type="entry name" value="PECTATE LYASE 18-RELATED"/>
    <property type="match status" value="1"/>
</dbReference>
<evidence type="ECO:0000313" key="2">
    <source>
        <dbReference type="EMBL" id="CAH9086130.1"/>
    </source>
</evidence>
<evidence type="ECO:0008006" key="4">
    <source>
        <dbReference type="Google" id="ProtNLM"/>
    </source>
</evidence>